<comment type="caution">
    <text evidence="4">The sequence shown here is derived from an EMBL/GenBank/DDBJ whole genome shotgun (WGS) entry which is preliminary data.</text>
</comment>
<keyword evidence="2 4" id="KW-0548">Nucleotidyltransferase</keyword>
<sequence length="246" mass="25885">MRAMILAAGRGERMRPLTDTLPKPLLRVGGQPLIVWHIRRLVAAGIADIVINHAWLGERIEAALGDGAAFGARLRYSPEPRALETAGGIAQALPQLGDAPFLVVNGDVWCDWDPAQAYAQAGALDAARGQAWLLMVDNPEHHPQGDFHLLENGVLAATGGRRLTYAGIGVYHPSLFAGVQPGTPARLAPLLVEAIARGTARGSRHDGRWVDVGTPQRLAELDAMLAGGTIGATGPGESAGRNTSES</sequence>
<dbReference type="OrthoDB" id="9788272at2"/>
<evidence type="ECO:0000256" key="1">
    <source>
        <dbReference type="ARBA" id="ARBA00022679"/>
    </source>
</evidence>
<dbReference type="InterPro" id="IPR029044">
    <property type="entry name" value="Nucleotide-diphossugar_trans"/>
</dbReference>
<dbReference type="Gene3D" id="3.90.550.10">
    <property type="entry name" value="Spore Coat Polysaccharide Biosynthesis Protein SpsA, Chain A"/>
    <property type="match status" value="1"/>
</dbReference>
<dbReference type="InterPro" id="IPR005835">
    <property type="entry name" value="NTP_transferase_dom"/>
</dbReference>
<feature type="domain" description="Nucleotidyl transferase" evidence="3">
    <location>
        <begin position="3"/>
        <end position="138"/>
    </location>
</feature>
<dbReference type="Proteomes" id="UP000216020">
    <property type="component" value="Unassembled WGS sequence"/>
</dbReference>
<dbReference type="SUPFAM" id="SSF53448">
    <property type="entry name" value="Nucleotide-diphospho-sugar transferases"/>
    <property type="match status" value="1"/>
</dbReference>
<evidence type="ECO:0000313" key="4">
    <source>
        <dbReference type="EMBL" id="OZI32442.1"/>
    </source>
</evidence>
<dbReference type="EMBL" id="NEVM01000005">
    <property type="protein sequence ID" value="OZI32442.1"/>
    <property type="molecule type" value="Genomic_DNA"/>
</dbReference>
<name>A0A261S638_9BORD</name>
<evidence type="ECO:0000256" key="2">
    <source>
        <dbReference type="ARBA" id="ARBA00022695"/>
    </source>
</evidence>
<evidence type="ECO:0000313" key="5">
    <source>
        <dbReference type="Proteomes" id="UP000216020"/>
    </source>
</evidence>
<dbReference type="InterPro" id="IPR050065">
    <property type="entry name" value="GlmU-like"/>
</dbReference>
<evidence type="ECO:0000259" key="3">
    <source>
        <dbReference type="Pfam" id="PF00483"/>
    </source>
</evidence>
<reference evidence="5" key="1">
    <citation type="submission" date="2017-05" db="EMBL/GenBank/DDBJ databases">
        <title>Complete and WGS of Bordetella genogroups.</title>
        <authorList>
            <person name="Spilker T."/>
            <person name="Lipuma J."/>
        </authorList>
    </citation>
    <scope>NUCLEOTIDE SEQUENCE [LARGE SCALE GENOMIC DNA]</scope>
    <source>
        <strain evidence="5">AU16122</strain>
    </source>
</reference>
<dbReference type="GO" id="GO:0016779">
    <property type="term" value="F:nucleotidyltransferase activity"/>
    <property type="evidence" value="ECO:0007669"/>
    <property type="project" value="UniProtKB-KW"/>
</dbReference>
<dbReference type="RefSeq" id="WP_094856858.1">
    <property type="nucleotide sequence ID" value="NZ_NEVM01000005.1"/>
</dbReference>
<proteinExistence type="predicted"/>
<organism evidence="4 5">
    <name type="scientific">Bordetella genomosp. 10</name>
    <dbReference type="NCBI Taxonomy" id="1416804"/>
    <lineage>
        <taxon>Bacteria</taxon>
        <taxon>Pseudomonadati</taxon>
        <taxon>Pseudomonadota</taxon>
        <taxon>Betaproteobacteria</taxon>
        <taxon>Burkholderiales</taxon>
        <taxon>Alcaligenaceae</taxon>
        <taxon>Bordetella</taxon>
    </lineage>
</organism>
<dbReference type="PANTHER" id="PTHR43584:SF8">
    <property type="entry name" value="N-ACETYLMURAMATE ALPHA-1-PHOSPHATE URIDYLYLTRANSFERASE"/>
    <property type="match status" value="1"/>
</dbReference>
<dbReference type="NCBIfam" id="NF045761">
    <property type="entry name" value="NAMPUrTaseMurU"/>
    <property type="match status" value="1"/>
</dbReference>
<gene>
    <name evidence="4" type="ORF">CAL29_23415</name>
</gene>
<accession>A0A261S638</accession>
<dbReference type="CDD" id="cd06422">
    <property type="entry name" value="NTP_transferase_like_1"/>
    <property type="match status" value="1"/>
</dbReference>
<dbReference type="PANTHER" id="PTHR43584">
    <property type="entry name" value="NUCLEOTIDYL TRANSFERASE"/>
    <property type="match status" value="1"/>
</dbReference>
<keyword evidence="1 4" id="KW-0808">Transferase</keyword>
<dbReference type="Pfam" id="PF00483">
    <property type="entry name" value="NTP_transferase"/>
    <property type="match status" value="1"/>
</dbReference>
<protein>
    <submittedName>
        <fullName evidence="4">Mannose-1-phosphate guanylyltransferase</fullName>
    </submittedName>
</protein>
<keyword evidence="5" id="KW-1185">Reference proteome</keyword>
<dbReference type="AlphaFoldDB" id="A0A261S638"/>
<dbReference type="InterPro" id="IPR054790">
    <property type="entry name" value="MurU"/>
</dbReference>